<evidence type="ECO:0000313" key="2">
    <source>
        <dbReference type="EMBL" id="ESA07899.1"/>
    </source>
</evidence>
<dbReference type="SUPFAM" id="SSF53098">
    <property type="entry name" value="Ribonuclease H-like"/>
    <property type="match status" value="1"/>
</dbReference>
<protein>
    <recommendedName>
        <fullName evidence="1">RNase H type-1 domain-containing protein</fullName>
    </recommendedName>
</protein>
<dbReference type="PROSITE" id="PS50879">
    <property type="entry name" value="RNASE_H_1"/>
    <property type="match status" value="1"/>
</dbReference>
<dbReference type="InterPro" id="IPR036397">
    <property type="entry name" value="RNaseH_sf"/>
</dbReference>
<evidence type="ECO:0000313" key="4">
    <source>
        <dbReference type="Proteomes" id="UP000018888"/>
    </source>
</evidence>
<gene>
    <name evidence="3" type="ORF">GLOIN_2v1874486</name>
    <name evidence="2" type="ORF">GLOINDRAFT_32317</name>
</gene>
<proteinExistence type="predicted"/>
<dbReference type="VEuPathDB" id="FungiDB:RhiirFUN_023597"/>
<dbReference type="STRING" id="747089.U9TIA3"/>
<dbReference type="EMBL" id="AUPC02000084">
    <property type="protein sequence ID" value="POG73395.1"/>
    <property type="molecule type" value="Genomic_DNA"/>
</dbReference>
<reference evidence="2" key="2">
    <citation type="submission" date="2013-07" db="EMBL/GenBank/DDBJ databases">
        <title>The genome of an arbuscular mycorrhizal fungus provides insights into the evolution of the oldest plant symbiosis.</title>
        <authorList>
            <consortium name="DOE Joint Genome Institute"/>
            <person name="Tisserant E."/>
            <person name="Malbreil M."/>
            <person name="Kuo A."/>
            <person name="Kohler A."/>
            <person name="Symeonidi A."/>
            <person name="Balestrini R."/>
            <person name="Charron P."/>
            <person name="Duensing N."/>
            <person name="Frei-dit-Frey N."/>
            <person name="Gianinazzi-Pearson V."/>
            <person name="Gilbert B."/>
            <person name="Handa Y."/>
            <person name="Hijri M."/>
            <person name="Kaul R."/>
            <person name="Kawaguchi M."/>
            <person name="Krajinski F."/>
            <person name="Lammers P."/>
            <person name="Lapierre D."/>
            <person name="Masclaux F.G."/>
            <person name="Murat C."/>
            <person name="Morin E."/>
            <person name="Ndikumana S."/>
            <person name="Pagni M."/>
            <person name="Petitpierre D."/>
            <person name="Requena N."/>
            <person name="Rosikiewicz P."/>
            <person name="Riley R."/>
            <person name="Saito K."/>
            <person name="San Clemente H."/>
            <person name="Shapiro H."/>
            <person name="van Tuinen D."/>
            <person name="Becard G."/>
            <person name="Bonfante P."/>
            <person name="Paszkowski U."/>
            <person name="Shachar-Hill Y."/>
            <person name="Young J.P."/>
            <person name="Sanders I.R."/>
            <person name="Henrissat B."/>
            <person name="Rensing S.A."/>
            <person name="Grigoriev I.V."/>
            <person name="Corradi N."/>
            <person name="Roux C."/>
            <person name="Martin F."/>
        </authorList>
    </citation>
    <scope>NUCLEOTIDE SEQUENCE</scope>
    <source>
        <strain evidence="2">DAOM 197198</strain>
    </source>
</reference>
<dbReference type="Gene3D" id="3.30.420.10">
    <property type="entry name" value="Ribonuclease H-like superfamily/Ribonuclease H"/>
    <property type="match status" value="1"/>
</dbReference>
<dbReference type="EMBL" id="KI289783">
    <property type="protein sequence ID" value="ESA07899.1"/>
    <property type="molecule type" value="Genomic_DNA"/>
</dbReference>
<dbReference type="HOGENOM" id="CLU_1215346_0_0_1"/>
<reference evidence="3 4" key="1">
    <citation type="journal article" date="2013" name="Proc. Natl. Acad. Sci. U.S.A.">
        <title>Genome of an arbuscular mycorrhizal fungus provides insight into the oldest plant symbiosis.</title>
        <authorList>
            <person name="Tisserant E."/>
            <person name="Malbreil M."/>
            <person name="Kuo A."/>
            <person name="Kohler A."/>
            <person name="Symeonidi A."/>
            <person name="Balestrini R."/>
            <person name="Charron P."/>
            <person name="Duensing N."/>
            <person name="Frei Dit Frey N."/>
            <person name="Gianinazzi-Pearson V."/>
            <person name="Gilbert L.B."/>
            <person name="Handa Y."/>
            <person name="Herr J.R."/>
            <person name="Hijri M."/>
            <person name="Koul R."/>
            <person name="Kawaguchi M."/>
            <person name="Krajinski F."/>
            <person name="Lammers P.J."/>
            <person name="Masclaux F.G."/>
            <person name="Murat C."/>
            <person name="Morin E."/>
            <person name="Ndikumana S."/>
            <person name="Pagni M."/>
            <person name="Petitpierre D."/>
            <person name="Requena N."/>
            <person name="Rosikiewicz P."/>
            <person name="Riley R."/>
            <person name="Saito K."/>
            <person name="San Clemente H."/>
            <person name="Shapiro H."/>
            <person name="van Tuinen D."/>
            <person name="Becard G."/>
            <person name="Bonfante P."/>
            <person name="Paszkowski U."/>
            <person name="Shachar-Hill Y.Y."/>
            <person name="Tuskan G.A."/>
            <person name="Young P.W."/>
            <person name="Sanders I.R."/>
            <person name="Henrissat B."/>
            <person name="Rensing S.A."/>
            <person name="Grigoriev I.V."/>
            <person name="Corradi N."/>
            <person name="Roux C."/>
            <person name="Martin F."/>
        </authorList>
    </citation>
    <scope>NUCLEOTIDE SEQUENCE [LARGE SCALE GENOMIC DNA]</scope>
    <source>
        <strain evidence="4">DAOM 181602 / DAOM 197198 / MUCL 43194</strain>
        <strain evidence="3">DAOM 197198</strain>
    </source>
</reference>
<dbReference type="InterPro" id="IPR012337">
    <property type="entry name" value="RNaseH-like_sf"/>
</dbReference>
<reference evidence="3 4" key="3">
    <citation type="journal article" date="2018" name="New Phytol.">
        <title>High intraspecific genome diversity in the model arbuscular mycorrhizal symbiont Rhizophagus irregularis.</title>
        <authorList>
            <person name="Chen E.C.H."/>
            <person name="Morin E."/>
            <person name="Beaudet D."/>
            <person name="Noel J."/>
            <person name="Yildirir G."/>
            <person name="Ndikumana S."/>
            <person name="Charron P."/>
            <person name="St-Onge C."/>
            <person name="Giorgi J."/>
            <person name="Kruger M."/>
            <person name="Marton T."/>
            <person name="Ropars J."/>
            <person name="Grigoriev I.V."/>
            <person name="Hainaut M."/>
            <person name="Henrissat B."/>
            <person name="Roux C."/>
            <person name="Martin F."/>
            <person name="Corradi N."/>
        </authorList>
    </citation>
    <scope>NUCLEOTIDE SEQUENCE [LARGE SCALE GENOMIC DNA]</scope>
    <source>
        <strain evidence="4">DAOM 181602 / DAOM 197198 / MUCL 43194</strain>
        <strain evidence="3">DAOM 197198</strain>
    </source>
</reference>
<evidence type="ECO:0000313" key="3">
    <source>
        <dbReference type="EMBL" id="POG73395.1"/>
    </source>
</evidence>
<dbReference type="GO" id="GO:0004523">
    <property type="term" value="F:RNA-DNA hybrid ribonuclease activity"/>
    <property type="evidence" value="ECO:0007669"/>
    <property type="project" value="InterPro"/>
</dbReference>
<dbReference type="InterPro" id="IPR002156">
    <property type="entry name" value="RNaseH_domain"/>
</dbReference>
<sequence>MKGKPKWVTAWVPNITDIVYGKILSITHYPNYSTPVSYPEHWKYQNVSSNPQPRTPCSQTITIVPCQGCSQHFSYYVGNLKPKSYIDHLIQHGHIPSMNFTPCAPPSLDTRIPPNHKLVSQLVDNDNVVKDLQNLSNVLAPFIELEIYTDGAYDCEFAQNEFPMGYGWTTANLTNMNIAYNGSLEYFSSSTKAETMAILTALIVCPPNGVINIYTDSQAAIDSVFLQI</sequence>
<name>U9TIA3_RHIID</name>
<dbReference type="Proteomes" id="UP000018888">
    <property type="component" value="Unassembled WGS sequence"/>
</dbReference>
<feature type="domain" description="RNase H type-1" evidence="1">
    <location>
        <begin position="141"/>
        <end position="228"/>
    </location>
</feature>
<accession>U9TIA3</accession>
<dbReference type="GO" id="GO:0003676">
    <property type="term" value="F:nucleic acid binding"/>
    <property type="evidence" value="ECO:0007669"/>
    <property type="project" value="InterPro"/>
</dbReference>
<organism evidence="2">
    <name type="scientific">Rhizophagus irregularis (strain DAOM 181602 / DAOM 197198 / MUCL 43194)</name>
    <name type="common">Arbuscular mycorrhizal fungus</name>
    <name type="synonym">Glomus intraradices</name>
    <dbReference type="NCBI Taxonomy" id="747089"/>
    <lineage>
        <taxon>Eukaryota</taxon>
        <taxon>Fungi</taxon>
        <taxon>Fungi incertae sedis</taxon>
        <taxon>Mucoromycota</taxon>
        <taxon>Glomeromycotina</taxon>
        <taxon>Glomeromycetes</taxon>
        <taxon>Glomerales</taxon>
        <taxon>Glomeraceae</taxon>
        <taxon>Rhizophagus</taxon>
    </lineage>
</organism>
<keyword evidence="4" id="KW-1185">Reference proteome</keyword>
<dbReference type="AlphaFoldDB" id="U9TIA3"/>
<evidence type="ECO:0000259" key="1">
    <source>
        <dbReference type="PROSITE" id="PS50879"/>
    </source>
</evidence>